<accession>A0ABU9DIA9</accession>
<keyword evidence="3" id="KW-1133">Transmembrane helix</keyword>
<dbReference type="RefSeq" id="WP_341415677.1">
    <property type="nucleotide sequence ID" value="NZ_JBBPCC010000006.1"/>
</dbReference>
<feature type="transmembrane region" description="Helical" evidence="3">
    <location>
        <begin position="7"/>
        <end position="31"/>
    </location>
</feature>
<keyword evidence="3" id="KW-0472">Membrane</keyword>
<dbReference type="NCBIfam" id="TIGR02532">
    <property type="entry name" value="IV_pilin_GFxxxE"/>
    <property type="match status" value="1"/>
</dbReference>
<comment type="subcellular location">
    <subcellularLocation>
        <location evidence="1">Cell surface</location>
    </subcellularLocation>
</comment>
<comment type="caution">
    <text evidence="4">The sequence shown here is derived from an EMBL/GenBank/DDBJ whole genome shotgun (WGS) entry which is preliminary data.</text>
</comment>
<dbReference type="InterPro" id="IPR012902">
    <property type="entry name" value="N_methyl_site"/>
</dbReference>
<reference evidence="4 5" key="1">
    <citation type="submission" date="2024-04" db="EMBL/GenBank/DDBJ databases">
        <title>draft genome sequnece of Paenibacillus filicis.</title>
        <authorList>
            <person name="Kim D.-U."/>
        </authorList>
    </citation>
    <scope>NUCLEOTIDE SEQUENCE [LARGE SCALE GENOMIC DNA]</scope>
    <source>
        <strain evidence="4 5">KACC14197</strain>
    </source>
</reference>
<evidence type="ECO:0000313" key="5">
    <source>
        <dbReference type="Proteomes" id="UP001469365"/>
    </source>
</evidence>
<evidence type="ECO:0000256" key="3">
    <source>
        <dbReference type="SAM" id="Phobius"/>
    </source>
</evidence>
<proteinExistence type="predicted"/>
<keyword evidence="2" id="KW-0178">Competence</keyword>
<dbReference type="EMBL" id="JBBPCC010000006">
    <property type="protein sequence ID" value="MEK8128599.1"/>
    <property type="molecule type" value="Genomic_DNA"/>
</dbReference>
<keyword evidence="3" id="KW-0812">Transmembrane</keyword>
<dbReference type="PROSITE" id="PS00409">
    <property type="entry name" value="PROKAR_NTER_METHYL"/>
    <property type="match status" value="1"/>
</dbReference>
<sequence>MLRNEKGLTLVEILASLVILSMVILAFTYTYNQLFSASAREQKRDVSVDIARSVMEQLKASFSSGTASMNIWFPPTNNSGTLPNPGADIQQLVNLVPLRQTVTSPVQLETIYYPSASDRQYKVNISNIPIPEADKQVYTITDNNRTSYTLKVADHFSLIQVEIIPAAGGVSYAIQSYLDRNS</sequence>
<protein>
    <submittedName>
        <fullName evidence="4">Type II secretion system protein</fullName>
    </submittedName>
</protein>
<name>A0ABU9DIA9_9BACL</name>
<keyword evidence="5" id="KW-1185">Reference proteome</keyword>
<evidence type="ECO:0000256" key="1">
    <source>
        <dbReference type="ARBA" id="ARBA00004241"/>
    </source>
</evidence>
<evidence type="ECO:0000256" key="2">
    <source>
        <dbReference type="ARBA" id="ARBA00023287"/>
    </source>
</evidence>
<dbReference type="Proteomes" id="UP001469365">
    <property type="component" value="Unassembled WGS sequence"/>
</dbReference>
<evidence type="ECO:0000313" key="4">
    <source>
        <dbReference type="EMBL" id="MEK8128599.1"/>
    </source>
</evidence>
<organism evidence="4 5">
    <name type="scientific">Paenibacillus filicis</name>
    <dbReference type="NCBI Taxonomy" id="669464"/>
    <lineage>
        <taxon>Bacteria</taxon>
        <taxon>Bacillati</taxon>
        <taxon>Bacillota</taxon>
        <taxon>Bacilli</taxon>
        <taxon>Bacillales</taxon>
        <taxon>Paenibacillaceae</taxon>
        <taxon>Paenibacillus</taxon>
    </lineage>
</organism>
<gene>
    <name evidence="4" type="ORF">WMW72_11850</name>
</gene>
<dbReference type="Pfam" id="PF07963">
    <property type="entry name" value="N_methyl"/>
    <property type="match status" value="1"/>
</dbReference>